<reference evidence="1 2" key="1">
    <citation type="journal article" date="2016" name="Nat. Commun.">
        <title>Thousands of microbial genomes shed light on interconnected biogeochemical processes in an aquifer system.</title>
        <authorList>
            <person name="Anantharaman K."/>
            <person name="Brown C.T."/>
            <person name="Hug L.A."/>
            <person name="Sharon I."/>
            <person name="Castelle C.J."/>
            <person name="Probst A.J."/>
            <person name="Thomas B.C."/>
            <person name="Singh A."/>
            <person name="Wilkins M.J."/>
            <person name="Karaoz U."/>
            <person name="Brodie E.L."/>
            <person name="Williams K.H."/>
            <person name="Hubbard S.S."/>
            <person name="Banfield J.F."/>
        </authorList>
    </citation>
    <scope>NUCLEOTIDE SEQUENCE [LARGE SCALE GENOMIC DNA]</scope>
</reference>
<dbReference type="Gene3D" id="1.20.1440.60">
    <property type="entry name" value="23S rRNA-intervening sequence"/>
    <property type="match status" value="1"/>
</dbReference>
<gene>
    <name evidence="1" type="ORF">A3I42_01595</name>
</gene>
<proteinExistence type="predicted"/>
<evidence type="ECO:0000313" key="1">
    <source>
        <dbReference type="EMBL" id="OGL88979.1"/>
    </source>
</evidence>
<dbReference type="EMBL" id="MGER01000004">
    <property type="protein sequence ID" value="OGL88979.1"/>
    <property type="molecule type" value="Genomic_DNA"/>
</dbReference>
<sequence length="119" mass="13669">MIENQKSKAYDLERRTFQFASRVNEYVVRLPKIITNIENGKQLIRSAGSVGANWIEATESLSKKDFLMRVKICRKEVKESAYWLSLTVPDQKDQSEKDALVQEATELRKIFGAIVTRSS</sequence>
<dbReference type="Proteomes" id="UP000178264">
    <property type="component" value="Unassembled WGS sequence"/>
</dbReference>
<organism evidence="1 2">
    <name type="scientific">Candidatus Uhrbacteria bacterium RIFCSPLOWO2_02_FULL_49_11</name>
    <dbReference type="NCBI Taxonomy" id="1802409"/>
    <lineage>
        <taxon>Bacteria</taxon>
        <taxon>Candidatus Uhriibacteriota</taxon>
    </lineage>
</organism>
<accession>A0A1F7VEP3</accession>
<dbReference type="NCBIfam" id="TIGR02436">
    <property type="entry name" value="four helix bundle protein"/>
    <property type="match status" value="1"/>
</dbReference>
<dbReference type="AlphaFoldDB" id="A0A1F7VEP3"/>
<comment type="caution">
    <text evidence="1">The sequence shown here is derived from an EMBL/GenBank/DDBJ whole genome shotgun (WGS) entry which is preliminary data.</text>
</comment>
<evidence type="ECO:0000313" key="2">
    <source>
        <dbReference type="Proteomes" id="UP000178264"/>
    </source>
</evidence>
<protein>
    <submittedName>
        <fullName evidence="1">Four helix bundle protein</fullName>
    </submittedName>
</protein>
<dbReference type="InterPro" id="IPR036583">
    <property type="entry name" value="23S_rRNA_IVS_sf"/>
</dbReference>
<dbReference type="InterPro" id="IPR012657">
    <property type="entry name" value="23S_rRNA-intervening_sequence"/>
</dbReference>
<dbReference type="SUPFAM" id="SSF158446">
    <property type="entry name" value="IVS-encoded protein-like"/>
    <property type="match status" value="1"/>
</dbReference>
<name>A0A1F7VEP3_9BACT</name>
<dbReference type="Pfam" id="PF05635">
    <property type="entry name" value="23S_rRNA_IVP"/>
    <property type="match status" value="1"/>
</dbReference>